<feature type="active site" description="Acyl-thioester intermediate" evidence="2">
    <location>
        <position position="212"/>
    </location>
</feature>
<dbReference type="Gene3D" id="2.40.260.10">
    <property type="entry name" value="Sortase"/>
    <property type="match status" value="1"/>
</dbReference>
<proteinExistence type="predicted"/>
<dbReference type="InterPro" id="IPR005754">
    <property type="entry name" value="Sortase"/>
</dbReference>
<dbReference type="Proteomes" id="UP000306509">
    <property type="component" value="Unassembled WGS sequence"/>
</dbReference>
<feature type="active site" description="Proton donor/acceptor" evidence="2">
    <location>
        <position position="150"/>
    </location>
</feature>
<evidence type="ECO:0000313" key="5">
    <source>
        <dbReference type="Proteomes" id="UP000306509"/>
    </source>
</evidence>
<dbReference type="AlphaFoldDB" id="A0A4U8Q5T5"/>
<dbReference type="SUPFAM" id="SSF63817">
    <property type="entry name" value="Sortase"/>
    <property type="match status" value="1"/>
</dbReference>
<keyword evidence="3" id="KW-0472">Membrane</keyword>
<sequence precursor="true">MEKIKNKVVFLVFLAGALILAYPGISNALAEQEQTNVISNYEETVSGLSDMDLAAEWKKAEAYNQSITGEVLEDPFVPGSGSALPDNYKEVLNVEKESGVMGYLKIPSIDVYLPVYHGLGESVLEKGVGHMENTALPIGGMGTHAVVAAHRGLSSAKLFTDLDKIKKKDIFYVYILNHVLTYQVDQISIIEPEDSEALRPVPDKEYVTLLTCTPYGINSHRLLVRGLKVDDQVITKEKRVEEEKAVKKVELTKGIAFAGVLFAAIAVIVVISIKKRKK</sequence>
<dbReference type="EMBL" id="QGQD01000069">
    <property type="protein sequence ID" value="TLC99402.1"/>
    <property type="molecule type" value="Genomic_DNA"/>
</dbReference>
<dbReference type="InterPro" id="IPR042002">
    <property type="entry name" value="Sortase_C"/>
</dbReference>
<dbReference type="CDD" id="cd05827">
    <property type="entry name" value="Sortase_C"/>
    <property type="match status" value="1"/>
</dbReference>
<dbReference type="Pfam" id="PF04203">
    <property type="entry name" value="Sortase"/>
    <property type="match status" value="1"/>
</dbReference>
<reference evidence="4 5" key="1">
    <citation type="journal article" date="2019" name="Anaerobe">
        <title>Detection of Robinsoniella peoriensis in multiple bone samples of a trauma patient.</title>
        <authorList>
            <person name="Schrottner P."/>
            <person name="Hartwich K."/>
            <person name="Bunk B."/>
            <person name="Schober I."/>
            <person name="Helbig S."/>
            <person name="Rudolph W.W."/>
            <person name="Gunzer F."/>
        </authorList>
    </citation>
    <scope>NUCLEOTIDE SEQUENCE [LARGE SCALE GENOMIC DNA]</scope>
    <source>
        <strain evidence="4 5">DSM 106044</strain>
    </source>
</reference>
<keyword evidence="3" id="KW-1133">Transmembrane helix</keyword>
<feature type="transmembrane region" description="Helical" evidence="3">
    <location>
        <begin position="254"/>
        <end position="273"/>
    </location>
</feature>
<dbReference type="NCBIfam" id="NF033745">
    <property type="entry name" value="class_C_sortase"/>
    <property type="match status" value="1"/>
</dbReference>
<evidence type="ECO:0000256" key="1">
    <source>
        <dbReference type="ARBA" id="ARBA00022801"/>
    </source>
</evidence>
<evidence type="ECO:0000313" key="4">
    <source>
        <dbReference type="EMBL" id="TLC99402.1"/>
    </source>
</evidence>
<protein>
    <submittedName>
        <fullName evidence="4">Sortase</fullName>
    </submittedName>
</protein>
<dbReference type="InterPro" id="IPR023365">
    <property type="entry name" value="Sortase_dom-sf"/>
</dbReference>
<evidence type="ECO:0000256" key="2">
    <source>
        <dbReference type="PIRSR" id="PIRSR605754-1"/>
    </source>
</evidence>
<accession>A0A4U8Q5T5</accession>
<dbReference type="RefSeq" id="WP_138003225.1">
    <property type="nucleotide sequence ID" value="NZ_QGQD01000069.1"/>
</dbReference>
<gene>
    <name evidence="4" type="ORF">DSM106044_03605</name>
</gene>
<dbReference type="NCBIfam" id="TIGR01076">
    <property type="entry name" value="sortase_fam"/>
    <property type="match status" value="1"/>
</dbReference>
<organism evidence="4 5">
    <name type="scientific">Robinsoniella peoriensis</name>
    <dbReference type="NCBI Taxonomy" id="180332"/>
    <lineage>
        <taxon>Bacteria</taxon>
        <taxon>Bacillati</taxon>
        <taxon>Bacillota</taxon>
        <taxon>Clostridia</taxon>
        <taxon>Lachnospirales</taxon>
        <taxon>Lachnospiraceae</taxon>
        <taxon>Robinsoniella</taxon>
    </lineage>
</organism>
<dbReference type="GO" id="GO:0016787">
    <property type="term" value="F:hydrolase activity"/>
    <property type="evidence" value="ECO:0007669"/>
    <property type="project" value="UniProtKB-KW"/>
</dbReference>
<comment type="caution">
    <text evidence="4">The sequence shown here is derived from an EMBL/GenBank/DDBJ whole genome shotgun (WGS) entry which is preliminary data.</text>
</comment>
<keyword evidence="1" id="KW-0378">Hydrolase</keyword>
<evidence type="ECO:0000256" key="3">
    <source>
        <dbReference type="SAM" id="Phobius"/>
    </source>
</evidence>
<keyword evidence="5" id="KW-1185">Reference proteome</keyword>
<keyword evidence="3" id="KW-0812">Transmembrane</keyword>
<name>A0A4U8Q5T5_9FIRM</name>